<protein>
    <submittedName>
        <fullName evidence="1">Uncharacterized protein</fullName>
    </submittedName>
</protein>
<sequence>MQRKPPKKFVSNQTLVTPRASSNPTDGVLGPSPTQRINQSSNTQPATFRRITNQEARERREKGLCYYCDKKFVPGHRCERPQLFMIKDSSDTGIEDDDGDQLEPEPYEALPEISFNAITGTEHPQTIRVLGKLKNKHVTVLIDGGNTHNFIDQAIVSKNFPYIPGIGTNWH</sequence>
<dbReference type="Proteomes" id="UP001163603">
    <property type="component" value="Chromosome 1"/>
</dbReference>
<reference evidence="2" key="1">
    <citation type="journal article" date="2023" name="G3 (Bethesda)">
        <title>Genome assembly and association tests identify interacting loci associated with vigor, precocity, and sex in interspecific pistachio rootstocks.</title>
        <authorList>
            <person name="Palmer W."/>
            <person name="Jacygrad E."/>
            <person name="Sagayaradj S."/>
            <person name="Cavanaugh K."/>
            <person name="Han R."/>
            <person name="Bertier L."/>
            <person name="Beede B."/>
            <person name="Kafkas S."/>
            <person name="Golino D."/>
            <person name="Preece J."/>
            <person name="Michelmore R."/>
        </authorList>
    </citation>
    <scope>NUCLEOTIDE SEQUENCE [LARGE SCALE GENOMIC DNA]</scope>
</reference>
<organism evidence="1 2">
    <name type="scientific">Pistacia integerrima</name>
    <dbReference type="NCBI Taxonomy" id="434235"/>
    <lineage>
        <taxon>Eukaryota</taxon>
        <taxon>Viridiplantae</taxon>
        <taxon>Streptophyta</taxon>
        <taxon>Embryophyta</taxon>
        <taxon>Tracheophyta</taxon>
        <taxon>Spermatophyta</taxon>
        <taxon>Magnoliopsida</taxon>
        <taxon>eudicotyledons</taxon>
        <taxon>Gunneridae</taxon>
        <taxon>Pentapetalae</taxon>
        <taxon>rosids</taxon>
        <taxon>malvids</taxon>
        <taxon>Sapindales</taxon>
        <taxon>Anacardiaceae</taxon>
        <taxon>Pistacia</taxon>
    </lineage>
</organism>
<keyword evidence="2" id="KW-1185">Reference proteome</keyword>
<comment type="caution">
    <text evidence="1">The sequence shown here is derived from an EMBL/GenBank/DDBJ whole genome shotgun (WGS) entry which is preliminary data.</text>
</comment>
<dbReference type="EMBL" id="CM047736">
    <property type="protein sequence ID" value="KAJ0051454.1"/>
    <property type="molecule type" value="Genomic_DNA"/>
</dbReference>
<proteinExistence type="predicted"/>
<evidence type="ECO:0000313" key="1">
    <source>
        <dbReference type="EMBL" id="KAJ0051454.1"/>
    </source>
</evidence>
<name>A0ACC0ZHW6_9ROSI</name>
<evidence type="ECO:0000313" key="2">
    <source>
        <dbReference type="Proteomes" id="UP001163603"/>
    </source>
</evidence>
<gene>
    <name evidence="1" type="ORF">Pint_03499</name>
</gene>
<accession>A0ACC0ZHW6</accession>